<dbReference type="EMBL" id="BMMK01000002">
    <property type="protein sequence ID" value="GGM36813.1"/>
    <property type="molecule type" value="Genomic_DNA"/>
</dbReference>
<organism evidence="3 4">
    <name type="scientific">Longimycelium tulufanense</name>
    <dbReference type="NCBI Taxonomy" id="907463"/>
    <lineage>
        <taxon>Bacteria</taxon>
        <taxon>Bacillati</taxon>
        <taxon>Actinomycetota</taxon>
        <taxon>Actinomycetes</taxon>
        <taxon>Pseudonocardiales</taxon>
        <taxon>Pseudonocardiaceae</taxon>
        <taxon>Longimycelium</taxon>
    </lineage>
</organism>
<keyword evidence="4" id="KW-1185">Reference proteome</keyword>
<evidence type="ECO:0000256" key="2">
    <source>
        <dbReference type="SAM" id="Phobius"/>
    </source>
</evidence>
<comment type="caution">
    <text evidence="3">The sequence shown here is derived from an EMBL/GenBank/DDBJ whole genome shotgun (WGS) entry which is preliminary data.</text>
</comment>
<dbReference type="Proteomes" id="UP000637578">
    <property type="component" value="Unassembled WGS sequence"/>
</dbReference>
<dbReference type="InterPro" id="IPR045512">
    <property type="entry name" value="DUF6480"/>
</dbReference>
<feature type="region of interest" description="Disordered" evidence="1">
    <location>
        <begin position="1"/>
        <end position="56"/>
    </location>
</feature>
<proteinExistence type="predicted"/>
<reference evidence="3" key="2">
    <citation type="submission" date="2020-09" db="EMBL/GenBank/DDBJ databases">
        <authorList>
            <person name="Sun Q."/>
            <person name="Zhou Y."/>
        </authorList>
    </citation>
    <scope>NUCLEOTIDE SEQUENCE</scope>
    <source>
        <strain evidence="3">CGMCC 4.5737</strain>
    </source>
</reference>
<gene>
    <name evidence="3" type="ORF">GCM10012275_04940</name>
</gene>
<feature type="transmembrane region" description="Helical" evidence="2">
    <location>
        <begin position="62"/>
        <end position="84"/>
    </location>
</feature>
<evidence type="ECO:0000313" key="3">
    <source>
        <dbReference type="EMBL" id="GGM36813.1"/>
    </source>
</evidence>
<keyword evidence="2" id="KW-1133">Transmembrane helix</keyword>
<keyword evidence="2" id="KW-0472">Membrane</keyword>
<reference evidence="3" key="1">
    <citation type="journal article" date="2014" name="Int. J. Syst. Evol. Microbiol.">
        <title>Complete genome sequence of Corynebacterium casei LMG S-19264T (=DSM 44701T), isolated from a smear-ripened cheese.</title>
        <authorList>
            <consortium name="US DOE Joint Genome Institute (JGI-PGF)"/>
            <person name="Walter F."/>
            <person name="Albersmeier A."/>
            <person name="Kalinowski J."/>
            <person name="Ruckert C."/>
        </authorList>
    </citation>
    <scope>NUCLEOTIDE SEQUENCE</scope>
    <source>
        <strain evidence="3">CGMCC 4.5737</strain>
    </source>
</reference>
<accession>A0A8J3FSD7</accession>
<evidence type="ECO:0000313" key="4">
    <source>
        <dbReference type="Proteomes" id="UP000637578"/>
    </source>
</evidence>
<name>A0A8J3FSD7_9PSEU</name>
<keyword evidence="2" id="KW-0812">Transmembrane</keyword>
<protein>
    <submittedName>
        <fullName evidence="3">Uncharacterized protein</fullName>
    </submittedName>
</protein>
<dbReference type="AlphaFoldDB" id="A0A8J3FSD7"/>
<dbReference type="Pfam" id="PF20088">
    <property type="entry name" value="DUF6480"/>
    <property type="match status" value="1"/>
</dbReference>
<sequence>MAARQRVPRDMSTSPDPVPEQTPGPEHGGGVRRGDTPPVESGTHGRSHREPTPPRWPNATTILLLLVVTLAVLGVIIAQVIGIIQVF</sequence>
<evidence type="ECO:0000256" key="1">
    <source>
        <dbReference type="SAM" id="MobiDB-lite"/>
    </source>
</evidence>